<sequence length="216" mass="22445">MDYDSLQGVAYSPPPHTSAAAWQAGLDSIERFFTSGSGSDSDADGGGVKVSLREQGVPAEPPQRPLPPSEGTETFGEEMVGGSGGEDFEAAVRRFDAQLAEAAKVSLGKGRGGVRAPGDDTAALGGGEKRERDEEEAESGPQRGPPEKKFRVGEEEEGLRGPNTRAPVRRSLARNEVANLGGGGGGETGGGNRTRARALAREPNPGAAAKSRHRRK</sequence>
<feature type="region of interest" description="Disordered" evidence="1">
    <location>
        <begin position="105"/>
        <end position="216"/>
    </location>
</feature>
<reference evidence="2 3" key="1">
    <citation type="submission" date="2017-03" db="EMBL/GenBank/DDBJ databases">
        <title>Genomes of endolithic fungi from Antarctica.</title>
        <authorList>
            <person name="Coleine C."/>
            <person name="Masonjones S."/>
            <person name="Stajich J.E."/>
        </authorList>
    </citation>
    <scope>NUCLEOTIDE SEQUENCE [LARGE SCALE GENOMIC DNA]</scope>
    <source>
        <strain evidence="2 3">CCFEE 6315</strain>
    </source>
</reference>
<gene>
    <name evidence="2" type="ORF">B0A50_02360</name>
</gene>
<keyword evidence="3" id="KW-1185">Reference proteome</keyword>
<feature type="region of interest" description="Disordered" evidence="1">
    <location>
        <begin position="33"/>
        <end position="85"/>
    </location>
</feature>
<name>A0A4U0U644_9PEZI</name>
<evidence type="ECO:0000313" key="3">
    <source>
        <dbReference type="Proteomes" id="UP000308549"/>
    </source>
</evidence>
<proteinExistence type="predicted"/>
<dbReference type="EMBL" id="NAJL01000010">
    <property type="protein sequence ID" value="TKA30640.1"/>
    <property type="molecule type" value="Genomic_DNA"/>
</dbReference>
<feature type="compositionally biased region" description="Pro residues" evidence="1">
    <location>
        <begin position="59"/>
        <end position="68"/>
    </location>
</feature>
<evidence type="ECO:0000256" key="1">
    <source>
        <dbReference type="SAM" id="MobiDB-lite"/>
    </source>
</evidence>
<feature type="compositionally biased region" description="Gly residues" evidence="1">
    <location>
        <begin position="180"/>
        <end position="192"/>
    </location>
</feature>
<accession>A0A4U0U644</accession>
<comment type="caution">
    <text evidence="2">The sequence shown here is derived from an EMBL/GenBank/DDBJ whole genome shotgun (WGS) entry which is preliminary data.</text>
</comment>
<dbReference type="AlphaFoldDB" id="A0A4U0U644"/>
<evidence type="ECO:0000313" key="2">
    <source>
        <dbReference type="EMBL" id="TKA30640.1"/>
    </source>
</evidence>
<dbReference type="Proteomes" id="UP000308549">
    <property type="component" value="Unassembled WGS sequence"/>
</dbReference>
<organism evidence="2 3">
    <name type="scientific">Salinomyces thailandicus</name>
    <dbReference type="NCBI Taxonomy" id="706561"/>
    <lineage>
        <taxon>Eukaryota</taxon>
        <taxon>Fungi</taxon>
        <taxon>Dikarya</taxon>
        <taxon>Ascomycota</taxon>
        <taxon>Pezizomycotina</taxon>
        <taxon>Dothideomycetes</taxon>
        <taxon>Dothideomycetidae</taxon>
        <taxon>Mycosphaerellales</taxon>
        <taxon>Teratosphaeriaceae</taxon>
        <taxon>Salinomyces</taxon>
    </lineage>
</organism>
<protein>
    <submittedName>
        <fullName evidence="2">Uncharacterized protein</fullName>
    </submittedName>
</protein>